<dbReference type="SUPFAM" id="SSF54637">
    <property type="entry name" value="Thioesterase/thiol ester dehydrase-isomerase"/>
    <property type="match status" value="1"/>
</dbReference>
<protein>
    <submittedName>
        <fullName evidence="2">Thioesterase family protein</fullName>
    </submittedName>
</protein>
<dbReference type="CDD" id="cd03443">
    <property type="entry name" value="PaaI_thioesterase"/>
    <property type="match status" value="1"/>
</dbReference>
<reference evidence="2" key="1">
    <citation type="submission" date="2010-08" db="EMBL/GenBank/DDBJ databases">
        <authorList>
            <person name="Muzny D."/>
            <person name="Qin X."/>
            <person name="Buhay C."/>
            <person name="Dugan-Rocha S."/>
            <person name="Ding Y."/>
            <person name="Chen G."/>
            <person name="Hawes A."/>
            <person name="Holder M."/>
            <person name="Jhangiani S."/>
            <person name="Johnson A."/>
            <person name="Khan Z."/>
            <person name="Li Z."/>
            <person name="Liu W."/>
            <person name="Liu X."/>
            <person name="Perez L."/>
            <person name="Shen H."/>
            <person name="Wang Q."/>
            <person name="Watt J."/>
            <person name="Xi L."/>
            <person name="Xin Y."/>
            <person name="Zhou J."/>
            <person name="Deng J."/>
            <person name="Jiang H."/>
            <person name="Liu Y."/>
            <person name="Qu J."/>
            <person name="Song X.-Z."/>
            <person name="Zhang L."/>
            <person name="Villasana D."/>
            <person name="Johnson A."/>
            <person name="Liu J."/>
            <person name="Liyanage D."/>
            <person name="Lorensuhewa L."/>
            <person name="Robinson T."/>
            <person name="Song A."/>
            <person name="Song B.-B."/>
            <person name="Dinh H."/>
            <person name="Thornton R."/>
            <person name="Coyle M."/>
            <person name="Francisco L."/>
            <person name="Jackson L."/>
            <person name="Javaid M."/>
            <person name="Korchina V."/>
            <person name="Kovar C."/>
            <person name="Mata R."/>
            <person name="Mathew T."/>
            <person name="Ngo R."/>
            <person name="Nguyen L."/>
            <person name="Nguyen N."/>
            <person name="Okwuonu G."/>
            <person name="Ongeri F."/>
            <person name="Pham C."/>
            <person name="Simmons D."/>
            <person name="Wilczek-Boney K."/>
            <person name="Hale W."/>
            <person name="Jakkamsetti A."/>
            <person name="Pham P."/>
            <person name="Ruth R."/>
            <person name="San Lucas F."/>
            <person name="Warren J."/>
            <person name="Zhang J."/>
            <person name="Zhao Z."/>
            <person name="Zhou C."/>
            <person name="Zhu D."/>
            <person name="Lee S."/>
            <person name="Bess C."/>
            <person name="Blankenburg K."/>
            <person name="Forbes L."/>
            <person name="Fu Q."/>
            <person name="Gubbala S."/>
            <person name="Hirani K."/>
            <person name="Jayaseelan J.C."/>
            <person name="Lara F."/>
            <person name="Munidasa M."/>
            <person name="Palculict T."/>
            <person name="Patil S."/>
            <person name="Pu L.-L."/>
            <person name="Saada N."/>
            <person name="Tang L."/>
            <person name="Weissenberger G."/>
            <person name="Zhu Y."/>
            <person name="Hemphill L."/>
            <person name="Shang Y."/>
            <person name="Youmans B."/>
            <person name="Ayvaz T."/>
            <person name="Ross M."/>
            <person name="Santibanez J."/>
            <person name="Aqrawi P."/>
            <person name="Gross S."/>
            <person name="Joshi V."/>
            <person name="Fowler G."/>
            <person name="Nazareth L."/>
            <person name="Reid J."/>
            <person name="Worley K."/>
            <person name="Petrosino J."/>
            <person name="Highlander S."/>
            <person name="Gibbs R."/>
        </authorList>
    </citation>
    <scope>NUCLEOTIDE SEQUENCE [LARGE SCALE GENOMIC DNA]</scope>
    <source>
        <strain evidence="2">DSM 15272</strain>
    </source>
</reference>
<evidence type="ECO:0000313" key="2">
    <source>
        <dbReference type="EMBL" id="EFQ82370.1"/>
    </source>
</evidence>
<evidence type="ECO:0000259" key="1">
    <source>
        <dbReference type="Pfam" id="PF03061"/>
    </source>
</evidence>
<dbReference type="Pfam" id="PF03061">
    <property type="entry name" value="4HBT"/>
    <property type="match status" value="1"/>
</dbReference>
<gene>
    <name evidence="2" type="ORF">HMPREF0063_12532</name>
</gene>
<dbReference type="Gene3D" id="3.10.129.10">
    <property type="entry name" value="Hotdog Thioesterase"/>
    <property type="match status" value="1"/>
</dbReference>
<dbReference type="STRING" id="585531.HMPREF0063_12532"/>
<dbReference type="PANTHER" id="PTHR47260">
    <property type="entry name" value="UPF0644 PROTEIN PB2B4.06"/>
    <property type="match status" value="1"/>
</dbReference>
<name>E2SES3_9ACTN</name>
<organism evidence="2 3">
    <name type="scientific">Aeromicrobium marinum DSM 15272</name>
    <dbReference type="NCBI Taxonomy" id="585531"/>
    <lineage>
        <taxon>Bacteria</taxon>
        <taxon>Bacillati</taxon>
        <taxon>Actinomycetota</taxon>
        <taxon>Actinomycetes</taxon>
        <taxon>Propionibacteriales</taxon>
        <taxon>Nocardioidaceae</taxon>
        <taxon>Aeromicrobium</taxon>
    </lineage>
</organism>
<sequence>MRLSAESFSQLDLTTAEVEAAERLYGALTGDIRRLVDVAIRTGVDAGRVEQARELVRRATTILAEDAPPDPAGIHFNAEGRSWNWGNAVVGVRNAIAPPVVLTWDDDGSVFSEVELGVAYEGPPGCVHGGVSALVLDHLMGETASAEHTRLIVTGTLTLRYLRPLPLGTVHMRARITREDERKVTVTAHLSDAAGDDRPAVEATGLFIRPSWVRPDSVAGSLD</sequence>
<dbReference type="AlphaFoldDB" id="E2SES3"/>
<dbReference type="RefSeq" id="WP_007078760.1">
    <property type="nucleotide sequence ID" value="NZ_CM001024.1"/>
</dbReference>
<feature type="domain" description="Thioesterase" evidence="1">
    <location>
        <begin position="125"/>
        <end position="193"/>
    </location>
</feature>
<dbReference type="PANTHER" id="PTHR47260:SF1">
    <property type="entry name" value="UPF0644 PROTEIN PB2B4.06"/>
    <property type="match status" value="1"/>
</dbReference>
<keyword evidence="3" id="KW-1185">Reference proteome</keyword>
<dbReference type="EMBL" id="ACLF03000008">
    <property type="protein sequence ID" value="EFQ82370.1"/>
    <property type="molecule type" value="Genomic_DNA"/>
</dbReference>
<dbReference type="InterPro" id="IPR052061">
    <property type="entry name" value="PTE-AB_protein"/>
</dbReference>
<comment type="caution">
    <text evidence="2">The sequence shown here is derived from an EMBL/GenBank/DDBJ whole genome shotgun (WGS) entry which is preliminary data.</text>
</comment>
<dbReference type="OrthoDB" id="5242242at2"/>
<proteinExistence type="predicted"/>
<dbReference type="Proteomes" id="UP000003111">
    <property type="component" value="Unassembled WGS sequence"/>
</dbReference>
<dbReference type="eggNOG" id="COG2050">
    <property type="taxonomic scope" value="Bacteria"/>
</dbReference>
<accession>E2SES3</accession>
<evidence type="ECO:0000313" key="3">
    <source>
        <dbReference type="Proteomes" id="UP000003111"/>
    </source>
</evidence>
<dbReference type="InterPro" id="IPR029069">
    <property type="entry name" value="HotDog_dom_sf"/>
</dbReference>
<dbReference type="InterPro" id="IPR006683">
    <property type="entry name" value="Thioestr_dom"/>
</dbReference>
<dbReference type="HOGENOM" id="CLU_094961_0_1_11"/>